<sequence length="77" mass="8475">MVDRAALLKRITQTPGKCGGRPCIRDMRIRVVDILETLAEGGTASEILEDFPDLEAADIQACLLYAAMRIDFPRLVA</sequence>
<accession>A0A6M0S8X6</accession>
<dbReference type="AlphaFoldDB" id="A0A6M0S8X6"/>
<dbReference type="RefSeq" id="WP_163671698.1">
    <property type="nucleotide sequence ID" value="NZ_QZCE01000002.1"/>
</dbReference>
<reference evidence="1 2" key="1">
    <citation type="journal article" date="2020" name="Microb. Ecol.">
        <title>Ecogenomics of the Marine Benthic Filamentous Cyanobacterium Adonisia.</title>
        <authorList>
            <person name="Walter J.M."/>
            <person name="Coutinho F.H."/>
            <person name="Leomil L."/>
            <person name="Hargreaves P.I."/>
            <person name="Campeao M.E."/>
            <person name="Vieira V.V."/>
            <person name="Silva B.S."/>
            <person name="Fistarol G.O."/>
            <person name="Salomon P.S."/>
            <person name="Sawabe T."/>
            <person name="Mino S."/>
            <person name="Hosokawa M."/>
            <person name="Miyashita H."/>
            <person name="Maruyama F."/>
            <person name="van Verk M.C."/>
            <person name="Dutilh B.E."/>
            <person name="Thompson C.C."/>
            <person name="Thompson F.L."/>
        </authorList>
    </citation>
    <scope>NUCLEOTIDE SEQUENCE [LARGE SCALE GENOMIC DNA]</scope>
    <source>
        <strain evidence="1 2">CCMR0082</strain>
    </source>
</reference>
<dbReference type="InterPro" id="IPR009057">
    <property type="entry name" value="Homeodomain-like_sf"/>
</dbReference>
<dbReference type="InterPro" id="IPR007367">
    <property type="entry name" value="DUF433"/>
</dbReference>
<dbReference type="Proteomes" id="UP000473574">
    <property type="component" value="Unassembled WGS sequence"/>
</dbReference>
<dbReference type="EMBL" id="QZCE01000002">
    <property type="protein sequence ID" value="NEZ64870.1"/>
    <property type="molecule type" value="Genomic_DNA"/>
</dbReference>
<name>A0A6M0S8X6_9CYAN</name>
<dbReference type="PANTHER" id="PTHR34849">
    <property type="entry name" value="SSL5025 PROTEIN"/>
    <property type="match status" value="1"/>
</dbReference>
<dbReference type="Pfam" id="PF04255">
    <property type="entry name" value="DUF433"/>
    <property type="match status" value="1"/>
</dbReference>
<proteinExistence type="predicted"/>
<dbReference type="InterPro" id="IPR036388">
    <property type="entry name" value="WH-like_DNA-bd_sf"/>
</dbReference>
<dbReference type="SUPFAM" id="SSF46689">
    <property type="entry name" value="Homeodomain-like"/>
    <property type="match status" value="1"/>
</dbReference>
<gene>
    <name evidence="1" type="ORF">D0962_19105</name>
</gene>
<comment type="caution">
    <text evidence="1">The sequence shown here is derived from an EMBL/GenBank/DDBJ whole genome shotgun (WGS) entry which is preliminary data.</text>
</comment>
<evidence type="ECO:0000313" key="1">
    <source>
        <dbReference type="EMBL" id="NEZ64870.1"/>
    </source>
</evidence>
<protein>
    <submittedName>
        <fullName evidence="1">DUF433 domain-containing protein</fullName>
    </submittedName>
</protein>
<organism evidence="1 2">
    <name type="scientific">Adonisia turfae CCMR0082</name>
    <dbReference type="NCBI Taxonomy" id="2304604"/>
    <lineage>
        <taxon>Bacteria</taxon>
        <taxon>Bacillati</taxon>
        <taxon>Cyanobacteriota</taxon>
        <taxon>Adonisia</taxon>
        <taxon>Adonisia turfae</taxon>
    </lineage>
</organism>
<evidence type="ECO:0000313" key="2">
    <source>
        <dbReference type="Proteomes" id="UP000473574"/>
    </source>
</evidence>
<dbReference type="Gene3D" id="1.10.10.10">
    <property type="entry name" value="Winged helix-like DNA-binding domain superfamily/Winged helix DNA-binding domain"/>
    <property type="match status" value="1"/>
</dbReference>
<dbReference type="PANTHER" id="PTHR34849:SF3">
    <property type="entry name" value="SSR2962 PROTEIN"/>
    <property type="match status" value="1"/>
</dbReference>